<evidence type="ECO:0000313" key="2">
    <source>
        <dbReference type="Proteomes" id="UP000642748"/>
    </source>
</evidence>
<name>A0A8J3VV83_9ACTN</name>
<proteinExistence type="predicted"/>
<keyword evidence="2" id="KW-1185">Reference proteome</keyword>
<sequence>MLITALAAALVGLLAAGIGCFALVTSSRDAPGPTECDGDTCIPTLRAAPVVAALKSQGHECRIDGDGWVCDLDIGDVHYELEVGITSEDQIYEVRAEVTKPEDAQLSAQSLNYLVWAASLPFGDDKPTMSEIRSWVTGRAKDNKDSKAKISGYEYELDSSNPHTITFTFRGVRS</sequence>
<accession>A0A8J3VV83</accession>
<evidence type="ECO:0000313" key="1">
    <source>
        <dbReference type="EMBL" id="GIH19453.1"/>
    </source>
</evidence>
<dbReference type="RefSeq" id="WP_203922912.1">
    <property type="nucleotide sequence ID" value="NZ_BONZ01000081.1"/>
</dbReference>
<comment type="caution">
    <text evidence="1">The sequence shown here is derived from an EMBL/GenBank/DDBJ whole genome shotgun (WGS) entry which is preliminary data.</text>
</comment>
<dbReference type="Proteomes" id="UP000642748">
    <property type="component" value="Unassembled WGS sequence"/>
</dbReference>
<reference evidence="1" key="1">
    <citation type="submission" date="2021-01" db="EMBL/GenBank/DDBJ databases">
        <title>Whole genome shotgun sequence of Rugosimonospora africana NBRC 104875.</title>
        <authorList>
            <person name="Komaki H."/>
            <person name="Tamura T."/>
        </authorList>
    </citation>
    <scope>NUCLEOTIDE SEQUENCE</scope>
    <source>
        <strain evidence="1">NBRC 104875</strain>
    </source>
</reference>
<dbReference type="AlphaFoldDB" id="A0A8J3VV83"/>
<protein>
    <submittedName>
        <fullName evidence="1">Uncharacterized protein</fullName>
    </submittedName>
</protein>
<organism evidence="1 2">
    <name type="scientific">Rugosimonospora africana</name>
    <dbReference type="NCBI Taxonomy" id="556532"/>
    <lineage>
        <taxon>Bacteria</taxon>
        <taxon>Bacillati</taxon>
        <taxon>Actinomycetota</taxon>
        <taxon>Actinomycetes</taxon>
        <taxon>Micromonosporales</taxon>
        <taxon>Micromonosporaceae</taxon>
        <taxon>Rugosimonospora</taxon>
    </lineage>
</organism>
<gene>
    <name evidence="1" type="ORF">Raf01_76250</name>
</gene>
<dbReference type="EMBL" id="BONZ01000081">
    <property type="protein sequence ID" value="GIH19453.1"/>
    <property type="molecule type" value="Genomic_DNA"/>
</dbReference>